<sequence length="169" mass="18498">MAFPAVVRDSRVLYRRADRVSEWVLAAIAEHGFVLACGSALIDYDVVSHRTEGIDASNGRWRTGELSAIRHKILDVFHENGWCAEIVKDDDFDKHVLVDAGSGCPVVVQMSAERHTGGSVRLIFDDVVGGKGVAVATVARGRDLLDLANIFETPGWSLLRVEDAIRSIK</sequence>
<gene>
    <name evidence="1" type="ORF">I3517_22310</name>
</gene>
<keyword evidence="2" id="KW-1185">Reference proteome</keyword>
<organism evidence="1 2">
    <name type="scientific">Rhodococcus erythropolis</name>
    <name type="common">Arthrobacter picolinophilus</name>
    <dbReference type="NCBI Taxonomy" id="1833"/>
    <lineage>
        <taxon>Bacteria</taxon>
        <taxon>Bacillati</taxon>
        <taxon>Actinomycetota</taxon>
        <taxon>Actinomycetes</taxon>
        <taxon>Mycobacteriales</taxon>
        <taxon>Nocardiaceae</taxon>
        <taxon>Rhodococcus</taxon>
        <taxon>Rhodococcus erythropolis group</taxon>
    </lineage>
</organism>
<reference evidence="1 2" key="1">
    <citation type="submission" date="2020-12" db="EMBL/GenBank/DDBJ databases">
        <title>Draft genome sequence of furan degrading bacterial strain FUR100.</title>
        <authorList>
            <person name="Woiski C."/>
        </authorList>
    </citation>
    <scope>NUCLEOTIDE SEQUENCE [LARGE SCALE GENOMIC DNA]</scope>
    <source>
        <strain evidence="1 2">FUR100</strain>
    </source>
</reference>
<evidence type="ECO:0000313" key="1">
    <source>
        <dbReference type="EMBL" id="MBH5145339.1"/>
    </source>
</evidence>
<name>A0A8I0ZSX2_RHOER</name>
<accession>A0A8I0ZSX2</accession>
<proteinExistence type="predicted"/>
<comment type="caution">
    <text evidence="1">The sequence shown here is derived from an EMBL/GenBank/DDBJ whole genome shotgun (WGS) entry which is preliminary data.</text>
</comment>
<protein>
    <submittedName>
        <fullName evidence="1">Uncharacterized protein</fullName>
    </submittedName>
</protein>
<dbReference type="EMBL" id="JAECSB010000075">
    <property type="protein sequence ID" value="MBH5145339.1"/>
    <property type="molecule type" value="Genomic_DNA"/>
</dbReference>
<evidence type="ECO:0000313" key="2">
    <source>
        <dbReference type="Proteomes" id="UP000627573"/>
    </source>
</evidence>
<dbReference type="Proteomes" id="UP000627573">
    <property type="component" value="Unassembled WGS sequence"/>
</dbReference>
<dbReference type="AlphaFoldDB" id="A0A8I0ZSX2"/>
<dbReference type="RefSeq" id="WP_197941619.1">
    <property type="nucleotide sequence ID" value="NZ_JAECSB010000075.1"/>
</dbReference>